<dbReference type="EMBL" id="JABEXW010000368">
    <property type="protein sequence ID" value="KAF4965138.1"/>
    <property type="molecule type" value="Genomic_DNA"/>
</dbReference>
<dbReference type="SUPFAM" id="SSF54373">
    <property type="entry name" value="FAD-linked reductases, C-terminal domain"/>
    <property type="match status" value="1"/>
</dbReference>
<keyword evidence="3" id="KW-0285">Flavoprotein</keyword>
<evidence type="ECO:0000259" key="4">
    <source>
        <dbReference type="PROSITE" id="PS00623"/>
    </source>
</evidence>
<feature type="domain" description="Glucose-methanol-choline oxidoreductase N-terminal" evidence="5">
    <location>
        <begin position="280"/>
        <end position="294"/>
    </location>
</feature>
<dbReference type="Gene3D" id="3.50.50.60">
    <property type="entry name" value="FAD/NAD(P)-binding domain"/>
    <property type="match status" value="1"/>
</dbReference>
<dbReference type="PANTHER" id="PTHR11552:SF78">
    <property type="entry name" value="GLUCOSE-METHANOL-CHOLINE OXIDOREDUCTASE N-TERMINAL DOMAIN-CONTAINING PROTEIN"/>
    <property type="match status" value="1"/>
</dbReference>
<feature type="domain" description="Glucose-methanol-choline oxidoreductase N-terminal" evidence="4">
    <location>
        <begin position="94"/>
        <end position="117"/>
    </location>
</feature>
<comment type="similarity">
    <text evidence="1 3">Belongs to the GMC oxidoreductase family.</text>
</comment>
<dbReference type="InterPro" id="IPR000172">
    <property type="entry name" value="GMC_OxRdtase_N"/>
</dbReference>
<dbReference type="PANTHER" id="PTHR11552">
    <property type="entry name" value="GLUCOSE-METHANOL-CHOLINE GMC OXIDOREDUCTASE"/>
    <property type="match status" value="1"/>
</dbReference>
<dbReference type="Pfam" id="PF00732">
    <property type="entry name" value="GMC_oxred_N"/>
    <property type="match status" value="1"/>
</dbReference>
<evidence type="ECO:0000313" key="7">
    <source>
        <dbReference type="Proteomes" id="UP000622797"/>
    </source>
</evidence>
<dbReference type="PROSITE" id="PS51257">
    <property type="entry name" value="PROKAR_LIPOPROTEIN"/>
    <property type="match status" value="1"/>
</dbReference>
<name>A0A8H4TW93_9HYPO</name>
<evidence type="ECO:0000256" key="2">
    <source>
        <dbReference type="PIRSR" id="PIRSR000137-2"/>
    </source>
</evidence>
<evidence type="ECO:0000313" key="6">
    <source>
        <dbReference type="EMBL" id="KAF4965138.1"/>
    </source>
</evidence>
<comment type="cofactor">
    <cofactor evidence="2">
        <name>FAD</name>
        <dbReference type="ChEBI" id="CHEBI:57692"/>
    </cofactor>
</comment>
<dbReference type="Proteomes" id="UP000622797">
    <property type="component" value="Unassembled WGS sequence"/>
</dbReference>
<keyword evidence="7" id="KW-1185">Reference proteome</keyword>
<dbReference type="SUPFAM" id="SSF51905">
    <property type="entry name" value="FAD/NAD(P)-binding domain"/>
    <property type="match status" value="1"/>
</dbReference>
<reference evidence="6" key="2">
    <citation type="submission" date="2020-05" db="EMBL/GenBank/DDBJ databases">
        <authorList>
            <person name="Kim H.-S."/>
            <person name="Proctor R.H."/>
            <person name="Brown D.W."/>
        </authorList>
    </citation>
    <scope>NUCLEOTIDE SEQUENCE</scope>
    <source>
        <strain evidence="6">NRRL 20472</strain>
    </source>
</reference>
<organism evidence="6 7">
    <name type="scientific">Fusarium sarcochroum</name>
    <dbReference type="NCBI Taxonomy" id="1208366"/>
    <lineage>
        <taxon>Eukaryota</taxon>
        <taxon>Fungi</taxon>
        <taxon>Dikarya</taxon>
        <taxon>Ascomycota</taxon>
        <taxon>Pezizomycotina</taxon>
        <taxon>Sordariomycetes</taxon>
        <taxon>Hypocreomycetidae</taxon>
        <taxon>Hypocreales</taxon>
        <taxon>Nectriaceae</taxon>
        <taxon>Fusarium</taxon>
        <taxon>Fusarium lateritium species complex</taxon>
    </lineage>
</organism>
<dbReference type="PIRSF" id="PIRSF000137">
    <property type="entry name" value="Alcohol_oxidase"/>
    <property type="match status" value="1"/>
</dbReference>
<dbReference type="PROSITE" id="PS00624">
    <property type="entry name" value="GMC_OXRED_2"/>
    <property type="match status" value="1"/>
</dbReference>
<dbReference type="GO" id="GO:0050660">
    <property type="term" value="F:flavin adenine dinucleotide binding"/>
    <property type="evidence" value="ECO:0007669"/>
    <property type="project" value="InterPro"/>
</dbReference>
<evidence type="ECO:0000256" key="3">
    <source>
        <dbReference type="RuleBase" id="RU003968"/>
    </source>
</evidence>
<sequence>MGIYKQLPAELQEVDIIIAGGGTTACVIAARLSDGDPKLAILVIESGPDNYNEPGIVHPGLFLGNLIPTSKNNTFFMGKASEDLANRPLPVTAGRVIGGGSSINTMAYARGQMSDYDSWDTPGWSTNELRPYLNKFETYHGDGAKEHHGTNGPIQVSEGSHRYFKAMDDFLSTTEELGWRENKDLQSTQPDTINGVQKSLRYVSKDGRRQDAAHCYLHPRLRDGNHPNLHVVVETEVVRVIFEERVAVGVICRPNPEFSSAEETQPKTIKARKLIISSCGAFGSPALLERSGVGEASLLDQFGIPVVEDLPGVGTGYEDHQAMNYAYKTNLKSEETSDAVVFGYWDPQKLVAENSPVLGHNGQEACLKIRPTDEEVTALGPEFQKSWDLYFKEKLDKPLALMAFITCFPGYDPNMQREQYLGLSVFTSYPFSRGHVHIGGKSPSDPIDFDSGFLADAGSIDVKKHIWGYKKQREVMRRMESYRGEFATWHPPFPATSEAACVERTEPLGKNVSPIQYTREDDAIIEQFVREKVGSLWHSMGTCKMAPREKAGVVNETLGVHGLKRLKIADMSITPGNVGANTASTAFAIGEKAADLFLAELGLR</sequence>
<dbReference type="PROSITE" id="PS00623">
    <property type="entry name" value="GMC_OXRED_1"/>
    <property type="match status" value="1"/>
</dbReference>
<dbReference type="AlphaFoldDB" id="A0A8H4TW93"/>
<feature type="binding site" evidence="2">
    <location>
        <begin position="23"/>
        <end position="24"/>
    </location>
    <ligand>
        <name>FAD</name>
        <dbReference type="ChEBI" id="CHEBI:57692"/>
    </ligand>
</feature>
<dbReference type="InterPro" id="IPR036188">
    <property type="entry name" value="FAD/NAD-bd_sf"/>
</dbReference>
<feature type="binding site" evidence="2">
    <location>
        <position position="96"/>
    </location>
    <ligand>
        <name>FAD</name>
        <dbReference type="ChEBI" id="CHEBI:57692"/>
    </ligand>
</feature>
<evidence type="ECO:0000256" key="1">
    <source>
        <dbReference type="ARBA" id="ARBA00010790"/>
    </source>
</evidence>
<proteinExistence type="inferred from homology"/>
<accession>A0A8H4TW93</accession>
<keyword evidence="2 3" id="KW-0274">FAD</keyword>
<dbReference type="Pfam" id="PF05199">
    <property type="entry name" value="GMC_oxred_C"/>
    <property type="match status" value="1"/>
</dbReference>
<gene>
    <name evidence="6" type="ORF">FSARC_7005</name>
</gene>
<reference evidence="6" key="1">
    <citation type="journal article" date="2020" name="BMC Genomics">
        <title>Correction to: Identification and distribution of gene clusters required for synthesis of sphingolipid metabolism inhibitors in diverse species of the filamentous fungus Fusarium.</title>
        <authorList>
            <person name="Kim H.S."/>
            <person name="Lohmar J.M."/>
            <person name="Busman M."/>
            <person name="Brown D.W."/>
            <person name="Naumann T.A."/>
            <person name="Divon H.H."/>
            <person name="Lysoe E."/>
            <person name="Uhlig S."/>
            <person name="Proctor R.H."/>
        </authorList>
    </citation>
    <scope>NUCLEOTIDE SEQUENCE</scope>
    <source>
        <strain evidence="6">NRRL 20472</strain>
    </source>
</reference>
<dbReference type="InterPro" id="IPR012132">
    <property type="entry name" value="GMC_OxRdtase"/>
</dbReference>
<feature type="binding site" evidence="2">
    <location>
        <begin position="537"/>
        <end position="538"/>
    </location>
    <ligand>
        <name>FAD</name>
        <dbReference type="ChEBI" id="CHEBI:57692"/>
    </ligand>
</feature>
<comment type="caution">
    <text evidence="6">The sequence shown here is derived from an EMBL/GenBank/DDBJ whole genome shotgun (WGS) entry which is preliminary data.</text>
</comment>
<dbReference type="OrthoDB" id="269227at2759"/>
<dbReference type="Gene3D" id="3.30.560.10">
    <property type="entry name" value="Glucose Oxidase, domain 3"/>
    <property type="match status" value="1"/>
</dbReference>
<feature type="binding site" evidence="2">
    <location>
        <position position="237"/>
    </location>
    <ligand>
        <name>FAD</name>
        <dbReference type="ChEBI" id="CHEBI:57692"/>
    </ligand>
</feature>
<dbReference type="GO" id="GO:0016614">
    <property type="term" value="F:oxidoreductase activity, acting on CH-OH group of donors"/>
    <property type="evidence" value="ECO:0007669"/>
    <property type="project" value="InterPro"/>
</dbReference>
<protein>
    <recommendedName>
        <fullName evidence="4 5">Glucose-methanol-choline oxidoreductase N-terminal domain-containing protein</fullName>
    </recommendedName>
</protein>
<dbReference type="InterPro" id="IPR007867">
    <property type="entry name" value="GMC_OxRtase_C"/>
</dbReference>
<evidence type="ECO:0000259" key="5">
    <source>
        <dbReference type="PROSITE" id="PS00624"/>
    </source>
</evidence>